<dbReference type="EMBL" id="KZ864166">
    <property type="protein sequence ID" value="RIA05383.1"/>
    <property type="molecule type" value="Genomic_DNA"/>
</dbReference>
<accession>A0A397L0I1</accession>
<dbReference type="SUPFAM" id="SSF52833">
    <property type="entry name" value="Thioredoxin-like"/>
    <property type="match status" value="1"/>
</dbReference>
<protein>
    <submittedName>
        <fullName evidence="2">Uncharacterized protein</fullName>
    </submittedName>
</protein>
<dbReference type="PANTHER" id="PTHR21148">
    <property type="entry name" value="THIOREDOXIN DOMAIN-CONTAINING PROTEIN 9"/>
    <property type="match status" value="1"/>
</dbReference>
<name>A0A397L0I1_BRACM</name>
<dbReference type="Proteomes" id="UP000264353">
    <property type="component" value="Unassembled WGS sequence"/>
</dbReference>
<dbReference type="AlphaFoldDB" id="A0A397L0I1"/>
<dbReference type="InterPro" id="IPR036249">
    <property type="entry name" value="Thioredoxin-like_sf"/>
</dbReference>
<reference evidence="2" key="1">
    <citation type="submission" date="2018-06" db="EMBL/GenBank/DDBJ databases">
        <title>WGS assembly of Brassica rapa FPsc.</title>
        <authorList>
            <person name="Bowman J."/>
            <person name="Kohchi T."/>
            <person name="Yamato K."/>
            <person name="Jenkins J."/>
            <person name="Shu S."/>
            <person name="Ishizaki K."/>
            <person name="Yamaoka S."/>
            <person name="Nishihama R."/>
            <person name="Nakamura Y."/>
            <person name="Berger F."/>
            <person name="Adam C."/>
            <person name="Aki S."/>
            <person name="Althoff F."/>
            <person name="Araki T."/>
            <person name="Arteaga-Vazquez M."/>
            <person name="Balasubrmanian S."/>
            <person name="Bauer D."/>
            <person name="Boehm C."/>
            <person name="Briginshaw L."/>
            <person name="Caballero-Perez J."/>
            <person name="Catarino B."/>
            <person name="Chen F."/>
            <person name="Chiyoda S."/>
            <person name="Chovatia M."/>
            <person name="Davies K."/>
            <person name="Delmans M."/>
            <person name="Demura T."/>
            <person name="Dierschke T."/>
            <person name="Dolan L."/>
            <person name="Dorantes-Acosta A."/>
            <person name="Eklund D."/>
            <person name="Florent S."/>
            <person name="Flores-Sandoval E."/>
            <person name="Fujiyama A."/>
            <person name="Fukuzawa H."/>
            <person name="Galik B."/>
            <person name="Grimanelli D."/>
            <person name="Grimwood J."/>
            <person name="Grossniklaus U."/>
            <person name="Hamada T."/>
            <person name="Haseloff J."/>
            <person name="Hetherington A."/>
            <person name="Higo A."/>
            <person name="Hirakawa Y."/>
            <person name="Hundley H."/>
            <person name="Ikeda Y."/>
            <person name="Inoue K."/>
            <person name="Inoue S."/>
            <person name="Ishida S."/>
            <person name="Jia Q."/>
            <person name="Kakita M."/>
            <person name="Kanazawa T."/>
            <person name="Kawai Y."/>
            <person name="Kawashima T."/>
            <person name="Kennedy M."/>
            <person name="Kinose K."/>
            <person name="Kinoshita T."/>
            <person name="Kohara Y."/>
            <person name="Koide E."/>
            <person name="Komatsu K."/>
            <person name="Kopischke S."/>
            <person name="Kubo M."/>
            <person name="Kyozuka J."/>
            <person name="Lagercrantz U."/>
            <person name="Lin S."/>
            <person name="Lindquist E."/>
            <person name="Lipzen A."/>
            <person name="Lu C."/>
            <person name="Luna E."/>
            <person name="Martienssen R."/>
            <person name="Minamino N."/>
            <person name="Mizutani M."/>
            <person name="Mizutani M."/>
            <person name="Mochizuki N."/>
            <person name="Monte I."/>
            <person name="Mosher R."/>
            <person name="Nagasaki H."/>
            <person name="Nakagami H."/>
            <person name="Naramoto S."/>
            <person name="Nishitani K."/>
            <person name="Ohtani M."/>
            <person name="Okamoto T."/>
            <person name="Okumura M."/>
            <person name="Phillips J."/>
            <person name="Pollak B."/>
            <person name="Reinders A."/>
            <person name="Roevekamp M."/>
            <person name="Sano R."/>
            <person name="Sawa S."/>
            <person name="Schmid M."/>
            <person name="Shirakawa M."/>
            <person name="Solano R."/>
            <person name="Spunde A."/>
            <person name="Suetsugu N."/>
            <person name="Sugano S."/>
            <person name="Sugiyama A."/>
            <person name="Sun R."/>
            <person name="Suzuki Y."/>
            <person name="Takenaka M."/>
            <person name="Takezawa D."/>
            <person name="Tomogane H."/>
            <person name="Tsuzuki M."/>
            <person name="Ueda T."/>
            <person name="Umeda M."/>
            <person name="Ward J."/>
            <person name="Watanabe Y."/>
            <person name="Yazaki K."/>
            <person name="Yokoyama R."/>
            <person name="Yoshitake Y."/>
            <person name="Yotsui I."/>
            <person name="Zachgo S."/>
            <person name="Schmutz J."/>
        </authorList>
    </citation>
    <scope>NUCLEOTIDE SEQUENCE [LARGE SCALE GENOMIC DNA]</scope>
</reference>
<organism evidence="2">
    <name type="scientific">Brassica campestris</name>
    <name type="common">Field mustard</name>
    <dbReference type="NCBI Taxonomy" id="3711"/>
    <lineage>
        <taxon>Eukaryota</taxon>
        <taxon>Viridiplantae</taxon>
        <taxon>Streptophyta</taxon>
        <taxon>Embryophyta</taxon>
        <taxon>Tracheophyta</taxon>
        <taxon>Spermatophyta</taxon>
        <taxon>Magnoliopsida</taxon>
        <taxon>eudicotyledons</taxon>
        <taxon>Gunneridae</taxon>
        <taxon>Pentapetalae</taxon>
        <taxon>rosids</taxon>
        <taxon>malvids</taxon>
        <taxon>Brassicales</taxon>
        <taxon>Brassicaceae</taxon>
        <taxon>Brassiceae</taxon>
        <taxon>Brassica</taxon>
    </lineage>
</organism>
<evidence type="ECO:0000313" key="2">
    <source>
        <dbReference type="EMBL" id="RIA05383.1"/>
    </source>
</evidence>
<evidence type="ECO:0000256" key="1">
    <source>
        <dbReference type="SAM" id="MobiDB-lite"/>
    </source>
</evidence>
<proteinExistence type="predicted"/>
<feature type="compositionally biased region" description="Polar residues" evidence="1">
    <location>
        <begin position="161"/>
        <end position="180"/>
    </location>
</feature>
<feature type="region of interest" description="Disordered" evidence="1">
    <location>
        <begin position="153"/>
        <end position="180"/>
    </location>
</feature>
<gene>
    <name evidence="2" type="ORF">BRARA_K00356</name>
</gene>
<sequence length="180" mass="20875">MILDLFSWQILEKQLLTVLKAMEDKLDEEIASLEKPDADDLEVLRERRLQQMKRMAEKRKRWRSHRHGEYTEIPSEKDFFAAVKASEPHDMSILAKQHIETRFVKIQAEKSPFLAERLTIVAGFNELGGKDDFSTDDLEDRLARAQVIHYEGESSSHKVKSMTQARRSVRQSANSDSDSE</sequence>